<keyword evidence="3" id="KW-1185">Reference proteome</keyword>
<evidence type="ECO:0000313" key="3">
    <source>
        <dbReference type="Proteomes" id="UP000078407"/>
    </source>
</evidence>
<comment type="caution">
    <text evidence="2">The sequence shown here is derived from an EMBL/GenBank/DDBJ whole genome shotgun (WGS) entry which is preliminary data.</text>
</comment>
<sequence length="177" mass="18221">MKSFMVKPLTVAALFISLAGSAVAVQKDITVTANVDASIDMTLSDGSALPKSVDMQYIPGNGLSPVSLMTKIWSNATASTAGDVHLQLITDAQLVNNTGPTATLIPLSVSWGGEVMSSTTPIDITTAVLFPNGADAAKTGSVSKELTIAQATKGPVETGMYQGVVSIYLYQDVVTGP</sequence>
<evidence type="ECO:0000313" key="2">
    <source>
        <dbReference type="EMBL" id="OAT27309.1"/>
    </source>
</evidence>
<dbReference type="Proteomes" id="UP000078407">
    <property type="component" value="Unassembled WGS sequence"/>
</dbReference>
<reference evidence="2 3" key="1">
    <citation type="submission" date="2016-04" db="EMBL/GenBank/DDBJ databases">
        <title>ATOL: Assembling a taxonomically balanced genome-scale reconstruction of the evolutionary history of the Enterobacteriaceae.</title>
        <authorList>
            <person name="Plunkett G.III."/>
            <person name="Neeno-Eckwall E.C."/>
            <person name="Glasner J.D."/>
            <person name="Perna N.T."/>
        </authorList>
    </citation>
    <scope>NUCLEOTIDE SEQUENCE [LARGE SCALE GENOMIC DNA]</scope>
    <source>
        <strain evidence="2 3">ATCC 51602</strain>
    </source>
</reference>
<feature type="signal peptide" evidence="1">
    <location>
        <begin position="1"/>
        <end position="24"/>
    </location>
</feature>
<proteinExistence type="predicted"/>
<keyword evidence="1" id="KW-0732">Signal</keyword>
<dbReference type="RefSeq" id="WP_064545032.1">
    <property type="nucleotide sequence ID" value="NZ_LXEQ01000039.1"/>
</dbReference>
<gene>
    <name evidence="2" type="ORF">M976_02394</name>
</gene>
<accession>A0ABX2W845</accession>
<name>A0ABX2W845_9ENTR</name>
<dbReference type="InterPro" id="IPR007540">
    <property type="entry name" value="Fimbrial_CS1-type"/>
</dbReference>
<evidence type="ECO:0000256" key="1">
    <source>
        <dbReference type="SAM" id="SignalP"/>
    </source>
</evidence>
<dbReference type="Gene3D" id="2.60.40.2040">
    <property type="entry name" value="CFA/I fimbrial subunit E, pilin domain"/>
    <property type="match status" value="1"/>
</dbReference>
<dbReference type="Pfam" id="PF04449">
    <property type="entry name" value="Fimbrial_CS1"/>
    <property type="match status" value="1"/>
</dbReference>
<feature type="chain" id="PRO_5045972125" evidence="1">
    <location>
        <begin position="25"/>
        <end position="177"/>
    </location>
</feature>
<dbReference type="EMBL" id="LXEQ01000039">
    <property type="protein sequence ID" value="OAT27309.1"/>
    <property type="molecule type" value="Genomic_DNA"/>
</dbReference>
<protein>
    <submittedName>
        <fullName evidence="2">Alpha-fimbriae major subunit</fullName>
    </submittedName>
</protein>
<organism evidence="2 3">
    <name type="scientific">Buttiauxella ferragutiae ATCC 51602</name>
    <dbReference type="NCBI Taxonomy" id="1354252"/>
    <lineage>
        <taxon>Bacteria</taxon>
        <taxon>Pseudomonadati</taxon>
        <taxon>Pseudomonadota</taxon>
        <taxon>Gammaproteobacteria</taxon>
        <taxon>Enterobacterales</taxon>
        <taxon>Enterobacteriaceae</taxon>
        <taxon>Buttiauxella</taxon>
    </lineage>
</organism>